<dbReference type="AlphaFoldDB" id="A0AAV7FNP0"/>
<dbReference type="Proteomes" id="UP000775213">
    <property type="component" value="Unassembled WGS sequence"/>
</dbReference>
<organism evidence="1 9">
    <name type="scientific">Dendrobium chrysotoxum</name>
    <name type="common">Orchid</name>
    <dbReference type="NCBI Taxonomy" id="161865"/>
    <lineage>
        <taxon>Eukaryota</taxon>
        <taxon>Viridiplantae</taxon>
        <taxon>Streptophyta</taxon>
        <taxon>Embryophyta</taxon>
        <taxon>Tracheophyta</taxon>
        <taxon>Spermatophyta</taxon>
        <taxon>Magnoliopsida</taxon>
        <taxon>Liliopsida</taxon>
        <taxon>Asparagales</taxon>
        <taxon>Orchidaceae</taxon>
        <taxon>Epidendroideae</taxon>
        <taxon>Malaxideae</taxon>
        <taxon>Dendrobiinae</taxon>
        <taxon>Dendrobium</taxon>
    </lineage>
</organism>
<evidence type="ECO:0000313" key="9">
    <source>
        <dbReference type="Proteomes" id="UP000775213"/>
    </source>
</evidence>
<keyword evidence="9" id="KW-1185">Reference proteome</keyword>
<evidence type="ECO:0000313" key="6">
    <source>
        <dbReference type="EMBL" id="KAH0447496.1"/>
    </source>
</evidence>
<reference evidence="1 9" key="1">
    <citation type="journal article" date="2021" name="Hortic Res">
        <title>Chromosome-scale assembly of the Dendrobium chrysotoxum genome enhances the understanding of orchid evolution.</title>
        <authorList>
            <person name="Zhang Y."/>
            <person name="Zhang G.Q."/>
            <person name="Zhang D."/>
            <person name="Liu X.D."/>
            <person name="Xu X.Y."/>
            <person name="Sun W.H."/>
            <person name="Yu X."/>
            <person name="Zhu X."/>
            <person name="Wang Z.W."/>
            <person name="Zhao X."/>
            <person name="Zhong W.Y."/>
            <person name="Chen H."/>
            <person name="Yin W.L."/>
            <person name="Huang T."/>
            <person name="Niu S.C."/>
            <person name="Liu Z.J."/>
        </authorList>
    </citation>
    <scope>NUCLEOTIDE SEQUENCE [LARGE SCALE GENOMIC DNA]</scope>
    <source>
        <strain evidence="1">Lindl</strain>
    </source>
</reference>
<proteinExistence type="predicted"/>
<dbReference type="EMBL" id="JAGFBR010000049">
    <property type="protein sequence ID" value="KAH0447862.1"/>
    <property type="molecule type" value="Genomic_DNA"/>
</dbReference>
<dbReference type="EMBL" id="JAGFBR010000086">
    <property type="protein sequence ID" value="KAH0447496.1"/>
    <property type="molecule type" value="Genomic_DNA"/>
</dbReference>
<accession>A0AAV7FNP0</accession>
<reference evidence="1" key="2">
    <citation type="submission" date="2021-03" db="EMBL/GenBank/DDBJ databases">
        <authorList>
            <person name="Zhang Y."/>
            <person name="Zhang G.-Q."/>
            <person name="Huang T."/>
            <person name="Niu S.-C."/>
            <person name="Liu Z.-J."/>
        </authorList>
    </citation>
    <scope>NUCLEOTIDE SEQUENCE</scope>
    <source>
        <strain evidence="1">Lindl</strain>
        <tissue evidence="1">Fresh leaves</tissue>
    </source>
</reference>
<evidence type="ECO:0000313" key="1">
    <source>
        <dbReference type="EMBL" id="KAH0439077.1"/>
    </source>
</evidence>
<comment type="caution">
    <text evidence="1">The sequence shown here is derived from an EMBL/GenBank/DDBJ whole genome shotgun (WGS) entry which is preliminary data.</text>
</comment>
<evidence type="ECO:0000313" key="4">
    <source>
        <dbReference type="EMBL" id="KAH0446452.1"/>
    </source>
</evidence>
<dbReference type="EMBL" id="JAGFBR010000085">
    <property type="protein sequence ID" value="KAH0447515.1"/>
    <property type="molecule type" value="Genomic_DNA"/>
</dbReference>
<evidence type="ECO:0000313" key="3">
    <source>
        <dbReference type="EMBL" id="KAH0446349.1"/>
    </source>
</evidence>
<evidence type="ECO:0000313" key="2">
    <source>
        <dbReference type="EMBL" id="KAH0446324.1"/>
    </source>
</evidence>
<dbReference type="EMBL" id="JAGFBR010000661">
    <property type="protein sequence ID" value="KAH0439077.1"/>
    <property type="molecule type" value="Genomic_DNA"/>
</dbReference>
<dbReference type="EMBL" id="JAGFBR010000199">
    <property type="protein sequence ID" value="KAH0446452.1"/>
    <property type="molecule type" value="Genomic_DNA"/>
</dbReference>
<dbReference type="EMBL" id="JAGFBR010000164">
    <property type="protein sequence ID" value="KAH0446709.1"/>
    <property type="molecule type" value="Genomic_DNA"/>
</dbReference>
<gene>
    <name evidence="8" type="ORF">IEQ34_023296</name>
    <name evidence="7" type="ORF">IEQ34_023637</name>
    <name evidence="6" type="ORF">IEQ34_023660</name>
    <name evidence="5" type="ORF">IEQ34_024460</name>
    <name evidence="4" type="ORF">IEQ34_024710</name>
    <name evidence="3" type="ORF">IEQ34_024820</name>
    <name evidence="2" type="ORF">IEQ34_024847</name>
    <name evidence="1" type="ORF">IEQ34_025960</name>
</gene>
<protein>
    <submittedName>
        <fullName evidence="1">Uncharacterized protein</fullName>
    </submittedName>
</protein>
<name>A0AAV7FNP0_DENCH</name>
<evidence type="ECO:0000313" key="7">
    <source>
        <dbReference type="EMBL" id="KAH0447515.1"/>
    </source>
</evidence>
<sequence>MKSLSGVSYSDSISMGRGCAIKALSFSPKILVDPRSKKGNLFASFFATQPSFRWSRTKKLDSS</sequence>
<evidence type="ECO:0000313" key="8">
    <source>
        <dbReference type="EMBL" id="KAH0447862.1"/>
    </source>
</evidence>
<dbReference type="EMBL" id="JAGFBR010000215">
    <property type="protein sequence ID" value="KAH0446349.1"/>
    <property type="molecule type" value="Genomic_DNA"/>
</dbReference>
<dbReference type="EMBL" id="JAGFBR010000218">
    <property type="protein sequence ID" value="KAH0446324.1"/>
    <property type="molecule type" value="Genomic_DNA"/>
</dbReference>
<evidence type="ECO:0000313" key="5">
    <source>
        <dbReference type="EMBL" id="KAH0446709.1"/>
    </source>
</evidence>